<dbReference type="EMBL" id="KI271583">
    <property type="protein sequence ID" value="ERL66206.1"/>
    <property type="molecule type" value="Genomic_DNA"/>
</dbReference>
<reference evidence="4" key="1">
    <citation type="journal article" date="2013" name="Genome Announc.">
        <title>Whole-Genome Sequencing of Lactobacillus shenzhenensis Strain LY-73T.</title>
        <authorList>
            <person name="Lin Z."/>
            <person name="Liu Z."/>
            <person name="Yang R."/>
            <person name="Zou Y."/>
            <person name="Wan D."/>
            <person name="Chen J."/>
            <person name="Guo M."/>
            <person name="Zhao J."/>
            <person name="Fang C."/>
            <person name="Yang R."/>
            <person name="Liu F."/>
        </authorList>
    </citation>
    <scope>NUCLEOTIDE SEQUENCE [LARGE SCALE GENOMIC DNA]</scope>
    <source>
        <strain evidence="4">LY-73</strain>
    </source>
</reference>
<dbReference type="OrthoDB" id="2328155at2"/>
<dbReference type="eggNOG" id="ENOG5030AI7">
    <property type="taxonomic scope" value="Bacteria"/>
</dbReference>
<keyword evidence="2" id="KW-0472">Membrane</keyword>
<evidence type="ECO:0000313" key="4">
    <source>
        <dbReference type="Proteomes" id="UP000030647"/>
    </source>
</evidence>
<feature type="compositionally biased region" description="Basic and acidic residues" evidence="1">
    <location>
        <begin position="72"/>
        <end position="104"/>
    </location>
</feature>
<dbReference type="AlphaFoldDB" id="U4TMU5"/>
<evidence type="ECO:0000256" key="2">
    <source>
        <dbReference type="SAM" id="Phobius"/>
    </source>
</evidence>
<dbReference type="HOGENOM" id="CLU_2246612_0_0_9"/>
<keyword evidence="4" id="KW-1185">Reference proteome</keyword>
<feature type="transmembrane region" description="Helical" evidence="2">
    <location>
        <begin position="30"/>
        <end position="49"/>
    </location>
</feature>
<protein>
    <submittedName>
        <fullName evidence="3">Uncharacterized protein</fullName>
    </submittedName>
</protein>
<evidence type="ECO:0000256" key="1">
    <source>
        <dbReference type="SAM" id="MobiDB-lite"/>
    </source>
</evidence>
<keyword evidence="2" id="KW-0812">Transmembrane</keyword>
<name>U4TMU5_9LACO</name>
<dbReference type="Proteomes" id="UP000030647">
    <property type="component" value="Unassembled WGS sequence"/>
</dbReference>
<sequence length="104" mass="12018">MITLLVLLILIPVLLVVLFATGIGILAMVIGLLRFLFPVLVIYLIYRLLFSPRRRSHDRPTDFSGTPYAHTYHHESTSGRREIHAEQHDDEKQGKSKDDTWDDF</sequence>
<accession>U4TMU5</accession>
<evidence type="ECO:0000313" key="3">
    <source>
        <dbReference type="EMBL" id="ERL66206.1"/>
    </source>
</evidence>
<feature type="region of interest" description="Disordered" evidence="1">
    <location>
        <begin position="55"/>
        <end position="104"/>
    </location>
</feature>
<proteinExistence type="predicted"/>
<keyword evidence="2" id="KW-1133">Transmembrane helix</keyword>
<gene>
    <name evidence="3" type="ORF">L248_1298</name>
</gene>
<dbReference type="RefSeq" id="WP_022528583.1">
    <property type="nucleotide sequence ID" value="NZ_KI271583.1"/>
</dbReference>
<organism evidence="3 4">
    <name type="scientific">Schleiferilactobacillus shenzhenensis LY-73</name>
    <dbReference type="NCBI Taxonomy" id="1231336"/>
    <lineage>
        <taxon>Bacteria</taxon>
        <taxon>Bacillati</taxon>
        <taxon>Bacillota</taxon>
        <taxon>Bacilli</taxon>
        <taxon>Lactobacillales</taxon>
        <taxon>Lactobacillaceae</taxon>
        <taxon>Schleiferilactobacillus</taxon>
    </lineage>
</organism>
<dbReference type="STRING" id="1231336.L248_1298"/>